<dbReference type="AlphaFoldDB" id="A0A9P7QIC0"/>
<organism evidence="2 3">
    <name type="scientific">Claviceps aff. purpurea</name>
    <dbReference type="NCBI Taxonomy" id="1967640"/>
    <lineage>
        <taxon>Eukaryota</taxon>
        <taxon>Fungi</taxon>
        <taxon>Dikarya</taxon>
        <taxon>Ascomycota</taxon>
        <taxon>Pezizomycotina</taxon>
        <taxon>Sordariomycetes</taxon>
        <taxon>Hypocreomycetidae</taxon>
        <taxon>Hypocreales</taxon>
        <taxon>Clavicipitaceae</taxon>
        <taxon>Claviceps</taxon>
    </lineage>
</organism>
<proteinExistence type="predicted"/>
<keyword evidence="3" id="KW-1185">Reference proteome</keyword>
<sequence>MPSDNSNGEGQMQDCLGKQLFISPVSVTRKIEEGRWMQKAAKVLTRPQLHTKTMIDGKDSKDSSPPWTTTRPDN</sequence>
<name>A0A9P7QIC0_9HYPO</name>
<accession>A0A9P7QIC0</accession>
<comment type="caution">
    <text evidence="2">The sequence shown here is derived from an EMBL/GenBank/DDBJ whole genome shotgun (WGS) entry which is preliminary data.</text>
</comment>
<dbReference type="Proteomes" id="UP000707071">
    <property type="component" value="Unassembled WGS sequence"/>
</dbReference>
<evidence type="ECO:0000256" key="1">
    <source>
        <dbReference type="SAM" id="MobiDB-lite"/>
    </source>
</evidence>
<dbReference type="EMBL" id="SRRH01000139">
    <property type="protein sequence ID" value="KAG6297968.1"/>
    <property type="molecule type" value="Genomic_DNA"/>
</dbReference>
<gene>
    <name evidence="2" type="ORF">E4U09_001116</name>
</gene>
<protein>
    <submittedName>
        <fullName evidence="2">Uncharacterized protein</fullName>
    </submittedName>
</protein>
<evidence type="ECO:0000313" key="3">
    <source>
        <dbReference type="Proteomes" id="UP000707071"/>
    </source>
</evidence>
<feature type="compositionally biased region" description="Basic and acidic residues" evidence="1">
    <location>
        <begin position="53"/>
        <end position="62"/>
    </location>
</feature>
<evidence type="ECO:0000313" key="2">
    <source>
        <dbReference type="EMBL" id="KAG6297968.1"/>
    </source>
</evidence>
<feature type="compositionally biased region" description="Polar residues" evidence="1">
    <location>
        <begin position="63"/>
        <end position="74"/>
    </location>
</feature>
<reference evidence="2 3" key="1">
    <citation type="journal article" date="2020" name="bioRxiv">
        <title>Whole genome comparisons of ergot fungi reveals the divergence and evolution of species within the genus Claviceps are the result of varying mechanisms driving genome evolution and host range expansion.</title>
        <authorList>
            <person name="Wyka S.A."/>
            <person name="Mondo S.J."/>
            <person name="Liu M."/>
            <person name="Dettman J."/>
            <person name="Nalam V."/>
            <person name="Broders K.D."/>
        </authorList>
    </citation>
    <scope>NUCLEOTIDE SEQUENCE [LARGE SCALE GENOMIC DNA]</scope>
    <source>
        <strain evidence="2 3">Clav52</strain>
    </source>
</reference>
<feature type="region of interest" description="Disordered" evidence="1">
    <location>
        <begin position="47"/>
        <end position="74"/>
    </location>
</feature>